<accession>A0A0P1LUH8</accession>
<accession>A0A0S4MW96</accession>
<dbReference type="GO" id="GO:0015344">
    <property type="term" value="F:siderophore uptake transmembrane transporter activity"/>
    <property type="evidence" value="ECO:0007669"/>
    <property type="project" value="TreeGrafter"/>
</dbReference>
<evidence type="ECO:0000256" key="2">
    <source>
        <dbReference type="ARBA" id="ARBA00022448"/>
    </source>
</evidence>
<dbReference type="GO" id="GO:0044718">
    <property type="term" value="P:siderophore transmembrane transport"/>
    <property type="evidence" value="ECO:0007669"/>
    <property type="project" value="TreeGrafter"/>
</dbReference>
<keyword evidence="5" id="KW-0732">Signal</keyword>
<dbReference type="InterPro" id="IPR012910">
    <property type="entry name" value="Plug_dom"/>
</dbReference>
<accession>A0A0P1P647</accession>
<dbReference type="CDD" id="cd01347">
    <property type="entry name" value="ligand_gated_channel"/>
    <property type="match status" value="1"/>
</dbReference>
<dbReference type="Pfam" id="PF13715">
    <property type="entry name" value="CarbopepD_reg_2"/>
    <property type="match status" value="1"/>
</dbReference>
<comment type="similarity">
    <text evidence="10 11">Belongs to the TonB-dependent receptor family.</text>
</comment>
<keyword evidence="7 10" id="KW-0472">Membrane</keyword>
<evidence type="ECO:0000256" key="5">
    <source>
        <dbReference type="ARBA" id="ARBA00022729"/>
    </source>
</evidence>
<dbReference type="Pfam" id="PF00593">
    <property type="entry name" value="TonB_dep_Rec_b-barrel"/>
    <property type="match status" value="1"/>
</dbReference>
<dbReference type="InterPro" id="IPR037066">
    <property type="entry name" value="Plug_dom_sf"/>
</dbReference>
<reference evidence="15 16" key="2">
    <citation type="submission" date="2015-11" db="EMBL/GenBank/DDBJ databases">
        <authorList>
            <person name="Zhang Y."/>
            <person name="Guo Z."/>
        </authorList>
    </citation>
    <scope>NUCLEOTIDE SEQUENCE [LARGE SCALE GENOMIC DNA]</scope>
    <source>
        <strain evidence="15">JGI-4</strain>
    </source>
</reference>
<evidence type="ECO:0000259" key="12">
    <source>
        <dbReference type="Pfam" id="PF00593"/>
    </source>
</evidence>
<dbReference type="Proteomes" id="UP000182011">
    <property type="component" value="Unassembled WGS sequence"/>
</dbReference>
<accession>A0A0P1P1S3</accession>
<dbReference type="PROSITE" id="PS52016">
    <property type="entry name" value="TONB_DEPENDENT_REC_3"/>
    <property type="match status" value="1"/>
</dbReference>
<evidence type="ECO:0000313" key="16">
    <source>
        <dbReference type="Proteomes" id="UP000182011"/>
    </source>
</evidence>
<evidence type="ECO:0000259" key="13">
    <source>
        <dbReference type="Pfam" id="PF07715"/>
    </source>
</evidence>
<dbReference type="RefSeq" id="WP_075427589.1">
    <property type="nucleotide sequence ID" value="NZ_CZVI01000038.1"/>
</dbReference>
<evidence type="ECO:0000256" key="1">
    <source>
        <dbReference type="ARBA" id="ARBA00004571"/>
    </source>
</evidence>
<sequence length="714" mass="82090">MRIFILLLLIISQLFSQQQKPGTLSGVVLDSETKQPIFGVNVLLENTFLGSATNPDGKFIIKNIKPGKYTLKFSAIGYETKRIEIEILPAQETNITVELKPTAYTTEPVVITATRREQTLSEIPISTHVVESELISNRNNLQIDDILRYVPGVNMIQYQVNIRGSSGYSRGTGTRVLLLFDGMPFLTGDAGEIIWEAIPVWQIDRVEIVKGAGSALYGSNAIGGVINVITKETSPRQNLRFRTYFGMYDKPYYQEWRWSQRNRFYYGGFASLNLSTQNLSSLIHIQRGIDEGYKQNQNYHRWNLFSKFKYTFSPYSTLNLIFTYLRQKNETFFYWKNLRNALRPRDEDVGAMVNSERFVTFAQYKKIMTPKFFYTFRLGFFRNKWNDNGTPQNRSTAGLTNSEVQLNYQPDERNYLIAGIELTYNTVKSSLFGRRNSHSIALYLQDDIKLLPELSISLGLRNDLYKLDSLKYTGQINPKFSAIYKLTQTLNFRTSLGTGFRAPAISEAFTSTTAAGVTVKPNPSLKPERAISFEVGSRFISPIILIDLSLFWNHYWNLIEPVFDTDGKIIFKNVTEARIQGAEVGINFYPVNFISFSLGYTYLFPWDLSENAILKYRPKHIFYANTNASYKFLFAGIDFRFISKYERIDELLKLIVSDAEARVPIYVVDARLGIDMKRFKIYLNGNNLLQYNYVEIVGNLAPIRNFNLSVEYEI</sequence>
<dbReference type="OrthoDB" id="9760333at2"/>
<evidence type="ECO:0000256" key="6">
    <source>
        <dbReference type="ARBA" id="ARBA00023077"/>
    </source>
</evidence>
<protein>
    <submittedName>
        <fullName evidence="15">Iron complex outermembrane recepter protein</fullName>
    </submittedName>
</protein>
<feature type="domain" description="TonB-dependent receptor-like beta-barrel" evidence="12">
    <location>
        <begin position="259"/>
        <end position="688"/>
    </location>
</feature>
<keyword evidence="17" id="KW-1185">Reference proteome</keyword>
<keyword evidence="9 10" id="KW-0998">Cell outer membrane</keyword>
<dbReference type="InterPro" id="IPR000531">
    <property type="entry name" value="Beta-barrel_TonB"/>
</dbReference>
<proteinExistence type="inferred from homology"/>
<dbReference type="Gene3D" id="2.40.170.20">
    <property type="entry name" value="TonB-dependent receptor, beta-barrel domain"/>
    <property type="match status" value="1"/>
</dbReference>
<dbReference type="STRING" id="1633631.GCA_001442925_00600"/>
<evidence type="ECO:0000256" key="9">
    <source>
        <dbReference type="ARBA" id="ARBA00023237"/>
    </source>
</evidence>
<evidence type="ECO:0000256" key="8">
    <source>
        <dbReference type="ARBA" id="ARBA00023170"/>
    </source>
</evidence>
<keyword evidence="8" id="KW-0675">Receptor</keyword>
<dbReference type="GO" id="GO:0009279">
    <property type="term" value="C:cell outer membrane"/>
    <property type="evidence" value="ECO:0007669"/>
    <property type="project" value="UniProtKB-SubCell"/>
</dbReference>
<feature type="domain" description="TonB-dependent receptor plug" evidence="13">
    <location>
        <begin position="120"/>
        <end position="225"/>
    </location>
</feature>
<accession>A0A0N7MUR4</accession>
<dbReference type="EMBL" id="CZVI01000038">
    <property type="protein sequence ID" value="CUS93771.1"/>
    <property type="molecule type" value="Genomic_DNA"/>
</dbReference>
<evidence type="ECO:0000256" key="10">
    <source>
        <dbReference type="PROSITE-ProRule" id="PRU01360"/>
    </source>
</evidence>
<evidence type="ECO:0000313" key="15">
    <source>
        <dbReference type="EMBL" id="CUU02795.1"/>
    </source>
</evidence>
<accession>A0A0N7MRV3</accession>
<accession>A0A0P1LM53</accession>
<organism evidence="15 16">
    <name type="scientific">Candidatus Kryptonium thompsonii</name>
    <dbReference type="NCBI Taxonomy" id="1633631"/>
    <lineage>
        <taxon>Bacteria</taxon>
        <taxon>Pseudomonadati</taxon>
        <taxon>Candidatus Kryptoniota</taxon>
        <taxon>Candidatus Kryptonium</taxon>
    </lineage>
</organism>
<accession>A0A0P1LDR1</accession>
<dbReference type="PANTHER" id="PTHR30069:SF29">
    <property type="entry name" value="HEMOGLOBIN AND HEMOGLOBIN-HAPTOGLOBIN-BINDING PROTEIN 1-RELATED"/>
    <property type="match status" value="1"/>
</dbReference>
<evidence type="ECO:0000256" key="11">
    <source>
        <dbReference type="RuleBase" id="RU003357"/>
    </source>
</evidence>
<keyword evidence="6 11" id="KW-0798">TonB box</keyword>
<keyword evidence="2 10" id="KW-0813">Transport</keyword>
<dbReference type="InterPro" id="IPR036942">
    <property type="entry name" value="Beta-barrel_TonB_sf"/>
</dbReference>
<accession>A0A0P1LQR7</accession>
<dbReference type="InterPro" id="IPR008969">
    <property type="entry name" value="CarboxyPept-like_regulatory"/>
</dbReference>
<dbReference type="AlphaFoldDB" id="A0A0P1LDR1"/>
<name>A0A0P1LDR1_9BACT</name>
<evidence type="ECO:0000313" key="17">
    <source>
        <dbReference type="Proteomes" id="UP000182200"/>
    </source>
</evidence>
<dbReference type="PANTHER" id="PTHR30069">
    <property type="entry name" value="TONB-DEPENDENT OUTER MEMBRANE RECEPTOR"/>
    <property type="match status" value="1"/>
</dbReference>
<dbReference type="SUPFAM" id="SSF49464">
    <property type="entry name" value="Carboxypeptidase regulatory domain-like"/>
    <property type="match status" value="1"/>
</dbReference>
<dbReference type="Pfam" id="PF07715">
    <property type="entry name" value="Plug"/>
    <property type="match status" value="1"/>
</dbReference>
<evidence type="ECO:0000313" key="14">
    <source>
        <dbReference type="EMBL" id="CUS93771.1"/>
    </source>
</evidence>
<dbReference type="SUPFAM" id="SSF56935">
    <property type="entry name" value="Porins"/>
    <property type="match status" value="1"/>
</dbReference>
<reference evidence="14 17" key="1">
    <citation type="submission" date="2015-11" db="EMBL/GenBank/DDBJ databases">
        <authorList>
            <person name="Varghese N."/>
        </authorList>
    </citation>
    <scope>NUCLEOTIDE SEQUENCE [LARGE SCALE GENOMIC DNA]</scope>
    <source>
        <strain evidence="14 17">JGI-8</strain>
    </source>
</reference>
<comment type="subcellular location">
    <subcellularLocation>
        <location evidence="1 10">Cell outer membrane</location>
        <topology evidence="1 10">Multi-pass membrane protein</topology>
    </subcellularLocation>
</comment>
<dbReference type="InterPro" id="IPR039426">
    <property type="entry name" value="TonB-dep_rcpt-like"/>
</dbReference>
<evidence type="ECO:0000256" key="7">
    <source>
        <dbReference type="ARBA" id="ARBA00023136"/>
    </source>
</evidence>
<gene>
    <name evidence="15" type="ORF">JGI4_00600</name>
    <name evidence="14" type="ORF">JGI8_01871</name>
</gene>
<dbReference type="Proteomes" id="UP000182200">
    <property type="component" value="Unassembled WGS sequence"/>
</dbReference>
<keyword evidence="3 10" id="KW-1134">Transmembrane beta strand</keyword>
<evidence type="ECO:0000256" key="4">
    <source>
        <dbReference type="ARBA" id="ARBA00022692"/>
    </source>
</evidence>
<dbReference type="Gene3D" id="2.170.130.10">
    <property type="entry name" value="TonB-dependent receptor, plug domain"/>
    <property type="match status" value="1"/>
</dbReference>
<dbReference type="Gene3D" id="2.60.40.1120">
    <property type="entry name" value="Carboxypeptidase-like, regulatory domain"/>
    <property type="match status" value="1"/>
</dbReference>
<evidence type="ECO:0000256" key="3">
    <source>
        <dbReference type="ARBA" id="ARBA00022452"/>
    </source>
</evidence>
<keyword evidence="4 10" id="KW-0812">Transmembrane</keyword>
<dbReference type="EMBL" id="FAOP01000003">
    <property type="protein sequence ID" value="CUU02795.1"/>
    <property type="molecule type" value="Genomic_DNA"/>
</dbReference>